<feature type="compositionally biased region" description="Low complexity" evidence="1">
    <location>
        <begin position="376"/>
        <end position="406"/>
    </location>
</feature>
<feature type="compositionally biased region" description="Low complexity" evidence="1">
    <location>
        <begin position="435"/>
        <end position="452"/>
    </location>
</feature>
<proteinExistence type="predicted"/>
<dbReference type="OrthoDB" id="513910at2759"/>
<feature type="transmembrane region" description="Helical" evidence="2">
    <location>
        <begin position="236"/>
        <end position="258"/>
    </location>
</feature>
<name>A0A2P6VFQ8_9CHLO</name>
<keyword evidence="2" id="KW-1133">Transmembrane helix</keyword>
<protein>
    <submittedName>
        <fullName evidence="4">Uncharacterized protein</fullName>
    </submittedName>
</protein>
<keyword evidence="2" id="KW-0812">Transmembrane</keyword>
<comment type="caution">
    <text evidence="4">The sequence shown here is derived from an EMBL/GenBank/DDBJ whole genome shotgun (WGS) entry which is preliminary data.</text>
</comment>
<dbReference type="Proteomes" id="UP000239649">
    <property type="component" value="Unassembled WGS sequence"/>
</dbReference>
<feature type="region of interest" description="Disordered" evidence="1">
    <location>
        <begin position="376"/>
        <end position="494"/>
    </location>
</feature>
<feature type="compositionally biased region" description="Low complexity" evidence="1">
    <location>
        <begin position="305"/>
        <end position="314"/>
    </location>
</feature>
<feature type="compositionally biased region" description="Basic and acidic residues" evidence="1">
    <location>
        <begin position="425"/>
        <end position="434"/>
    </location>
</feature>
<dbReference type="STRING" id="554055.A0A2P6VFQ8"/>
<keyword evidence="3" id="KW-0732">Signal</keyword>
<feature type="transmembrane region" description="Helical" evidence="2">
    <location>
        <begin position="270"/>
        <end position="291"/>
    </location>
</feature>
<feature type="region of interest" description="Disordered" evidence="1">
    <location>
        <begin position="305"/>
        <end position="325"/>
    </location>
</feature>
<dbReference type="EMBL" id="LHPF02000009">
    <property type="protein sequence ID" value="PSC72901.1"/>
    <property type="molecule type" value="Genomic_DNA"/>
</dbReference>
<reference evidence="4 5" key="1">
    <citation type="journal article" date="2018" name="Plant J.">
        <title>Genome sequences of Chlorella sorokiniana UTEX 1602 and Micractinium conductrix SAG 241.80: implications to maltose excretion by a green alga.</title>
        <authorList>
            <person name="Arriola M.B."/>
            <person name="Velmurugan N."/>
            <person name="Zhang Y."/>
            <person name="Plunkett M.H."/>
            <person name="Hondzo H."/>
            <person name="Barney B.M."/>
        </authorList>
    </citation>
    <scope>NUCLEOTIDE SEQUENCE [LARGE SCALE GENOMIC DNA]</scope>
    <source>
        <strain evidence="4 5">SAG 241.80</strain>
    </source>
</reference>
<evidence type="ECO:0000256" key="2">
    <source>
        <dbReference type="SAM" id="Phobius"/>
    </source>
</evidence>
<evidence type="ECO:0000256" key="1">
    <source>
        <dbReference type="SAM" id="MobiDB-lite"/>
    </source>
</evidence>
<evidence type="ECO:0000313" key="5">
    <source>
        <dbReference type="Proteomes" id="UP000239649"/>
    </source>
</evidence>
<sequence>MASAATLQLLVGPTRLAVGALSGVAAAEVLVGPRAHCYVFRTPYDDGVFQSMYGSERQRQLASPKPTRLVGVPAAARLVMPGHIAVTAARNVGLCVLVTVNRWLVLALEEEEKAEAEGREPAMPELPVPDLVAACRRGAFNACVELATQGTRCALDARALARMPPRLARRMVKDLKLSVVRKGRLPFYNRSLRVAVTAAYSEATWWAADFIVTCALETAATLRQASGSGKQRASRLLLRCGLHAARCCCALVAISIGYGVGSAAPRMRSVCIWALPMLASFGVNGYMIPLINRLAPLPPPADAGTGAAAVAGAGAPPPQRAPQQAGGGFVLVGQQLHPGAAAAMAAAARAAAPQQQDGPLRNGAAGGDEALEAAAVPEAAAAQAQQAQQEEQAQQDAGVQAGVPGADEPPIPAPQQRRVVGGPRLPERPARRNEAAGPGPEGGAVAAAAAAPLVPPPAAPHTPQFRDQRAPTPAGDSEEAELGPREGQSSCLPAIDENCSETYGLTTVLHTAPDRSRRSLRRLRRKLLADRAARQEEALEAQDAFA</sequence>
<feature type="chain" id="PRO_5015103968" evidence="3">
    <location>
        <begin position="20"/>
        <end position="546"/>
    </location>
</feature>
<dbReference type="AlphaFoldDB" id="A0A2P6VFQ8"/>
<accession>A0A2P6VFQ8</accession>
<keyword evidence="5" id="KW-1185">Reference proteome</keyword>
<keyword evidence="2" id="KW-0472">Membrane</keyword>
<feature type="signal peptide" evidence="3">
    <location>
        <begin position="1"/>
        <end position="19"/>
    </location>
</feature>
<organism evidence="4 5">
    <name type="scientific">Micractinium conductrix</name>
    <dbReference type="NCBI Taxonomy" id="554055"/>
    <lineage>
        <taxon>Eukaryota</taxon>
        <taxon>Viridiplantae</taxon>
        <taxon>Chlorophyta</taxon>
        <taxon>core chlorophytes</taxon>
        <taxon>Trebouxiophyceae</taxon>
        <taxon>Chlorellales</taxon>
        <taxon>Chlorellaceae</taxon>
        <taxon>Chlorella clade</taxon>
        <taxon>Micractinium</taxon>
    </lineage>
</organism>
<evidence type="ECO:0000313" key="4">
    <source>
        <dbReference type="EMBL" id="PSC72901.1"/>
    </source>
</evidence>
<gene>
    <name evidence="4" type="ORF">C2E20_3838</name>
</gene>
<evidence type="ECO:0000256" key="3">
    <source>
        <dbReference type="SAM" id="SignalP"/>
    </source>
</evidence>